<evidence type="ECO:0000313" key="10">
    <source>
        <dbReference type="Proteomes" id="UP000032214"/>
    </source>
</evidence>
<dbReference type="InterPro" id="IPR000114">
    <property type="entry name" value="Ribosomal_uL16_bact-type"/>
</dbReference>
<dbReference type="HAMAP" id="MF_01342">
    <property type="entry name" value="Ribosomal_uL16"/>
    <property type="match status" value="1"/>
</dbReference>
<keyword evidence="3 6" id="KW-0689">Ribosomal protein</keyword>
<dbReference type="CDD" id="cd01433">
    <property type="entry name" value="Ribosomal_L16_L10e"/>
    <property type="match status" value="1"/>
</dbReference>
<evidence type="ECO:0000256" key="8">
    <source>
        <dbReference type="RuleBase" id="RU004414"/>
    </source>
</evidence>
<dbReference type="PRINTS" id="PR00060">
    <property type="entry name" value="RIBOSOMALL16"/>
</dbReference>
<dbReference type="SUPFAM" id="SSF54686">
    <property type="entry name" value="Ribosomal protein L16p/L10e"/>
    <property type="match status" value="1"/>
</dbReference>
<dbReference type="Proteomes" id="UP000032214">
    <property type="component" value="Unassembled WGS sequence"/>
</dbReference>
<evidence type="ECO:0000256" key="6">
    <source>
        <dbReference type="HAMAP-Rule" id="MF_01342"/>
    </source>
</evidence>
<organism evidence="9 10">
    <name type="scientific">candidate division TM6 bacterium JCVI TM6SC1</name>
    <dbReference type="NCBI Taxonomy" id="1306947"/>
    <lineage>
        <taxon>Bacteria</taxon>
        <taxon>Candidatus Babelota</taxon>
        <taxon>Vermiphilus</taxon>
    </lineage>
</organism>
<evidence type="ECO:0000256" key="2">
    <source>
        <dbReference type="ARBA" id="ARBA00022555"/>
    </source>
</evidence>
<evidence type="ECO:0000313" key="9">
    <source>
        <dbReference type="EMBL" id="KIX85292.1"/>
    </source>
</evidence>
<comment type="function">
    <text evidence="6 8">Binds 23S rRNA and is also seen to make contacts with the A and possibly P site tRNAs.</text>
</comment>
<dbReference type="PROSITE" id="PS00701">
    <property type="entry name" value="RIBOSOMAL_L16_2"/>
    <property type="match status" value="1"/>
</dbReference>
<dbReference type="GO" id="GO:0005840">
    <property type="term" value="C:ribosome"/>
    <property type="evidence" value="ECO:0007669"/>
    <property type="project" value="UniProtKB-KW"/>
</dbReference>
<dbReference type="InterPro" id="IPR016180">
    <property type="entry name" value="Ribosomal_uL16_dom"/>
</dbReference>
<evidence type="ECO:0000256" key="4">
    <source>
        <dbReference type="ARBA" id="ARBA00023274"/>
    </source>
</evidence>
<keyword evidence="6 8" id="KW-0699">rRNA-binding</keyword>
<dbReference type="InterPro" id="IPR020798">
    <property type="entry name" value="Ribosomal_uL16_CS"/>
</dbReference>
<keyword evidence="4 6" id="KW-0687">Ribonucleoprotein</keyword>
<accession>A0A0D2K4Z0</accession>
<dbReference type="AlphaFoldDB" id="A0A0D2K4Z0"/>
<name>A0A0D2K4Z0_9BACT</name>
<evidence type="ECO:0000256" key="3">
    <source>
        <dbReference type="ARBA" id="ARBA00022980"/>
    </source>
</evidence>
<keyword evidence="2 6" id="KW-0820">tRNA-binding</keyword>
<dbReference type="InterPro" id="IPR036920">
    <property type="entry name" value="Ribosomal_uL16_sf"/>
</dbReference>
<dbReference type="PANTHER" id="PTHR12220:SF13">
    <property type="entry name" value="LARGE RIBOSOMAL SUBUNIT PROTEIN UL16M"/>
    <property type="match status" value="1"/>
</dbReference>
<comment type="caution">
    <text evidence="9">The sequence shown here is derived from an EMBL/GenBank/DDBJ whole genome shotgun (WGS) entry which is preliminary data.</text>
</comment>
<evidence type="ECO:0000256" key="5">
    <source>
        <dbReference type="ARBA" id="ARBA00035198"/>
    </source>
</evidence>
<dbReference type="GO" id="GO:1990904">
    <property type="term" value="C:ribonucleoprotein complex"/>
    <property type="evidence" value="ECO:0007669"/>
    <property type="project" value="UniProtKB-KW"/>
</dbReference>
<dbReference type="FunFam" id="3.90.1170.10:FF:000001">
    <property type="entry name" value="50S ribosomal protein L16"/>
    <property type="match status" value="1"/>
</dbReference>
<dbReference type="GO" id="GO:0019843">
    <property type="term" value="F:rRNA binding"/>
    <property type="evidence" value="ECO:0007669"/>
    <property type="project" value="UniProtKB-UniRule"/>
</dbReference>
<keyword evidence="6 8" id="KW-0694">RNA-binding</keyword>
<dbReference type="STRING" id="1306947.J120_03230"/>
<comment type="similarity">
    <text evidence="1 6 7">Belongs to the universal ribosomal protein uL16 family.</text>
</comment>
<dbReference type="GO" id="GO:0006412">
    <property type="term" value="P:translation"/>
    <property type="evidence" value="ECO:0007669"/>
    <property type="project" value="UniProtKB-UniRule"/>
</dbReference>
<dbReference type="PANTHER" id="PTHR12220">
    <property type="entry name" value="50S/60S RIBOSOMAL PROTEIN L16"/>
    <property type="match status" value="1"/>
</dbReference>
<dbReference type="InterPro" id="IPR047873">
    <property type="entry name" value="Ribosomal_uL16"/>
</dbReference>
<dbReference type="NCBIfam" id="TIGR01164">
    <property type="entry name" value="rplP_bact"/>
    <property type="match status" value="1"/>
</dbReference>
<proteinExistence type="inferred from homology"/>
<dbReference type="eggNOG" id="COG0197">
    <property type="taxonomic scope" value="Bacteria"/>
</dbReference>
<reference evidence="9 10" key="1">
    <citation type="journal article" date="2013" name="Proc. Natl. Acad. Sci. U.S.A.">
        <title>Candidate phylum TM6 genome recovered from a hospital sink biofilm provides genomic insights into this uncultivated phylum.</title>
        <authorList>
            <person name="McLean J.S."/>
            <person name="Lombardo M.J."/>
            <person name="Badger J.H."/>
            <person name="Edlund A."/>
            <person name="Novotny M."/>
            <person name="Yee-Greenbaum J."/>
            <person name="Vyahhi N."/>
            <person name="Hall A.P."/>
            <person name="Yang Y."/>
            <person name="Dupont C.L."/>
            <person name="Ziegler M.G."/>
            <person name="Chitsaz H."/>
            <person name="Allen A.E."/>
            <person name="Yooseph S."/>
            <person name="Tesler G."/>
            <person name="Pevzner P.A."/>
            <person name="Friedman R.M."/>
            <person name="Nealson K.H."/>
            <person name="Venter J.C."/>
            <person name="Lasken R.S."/>
        </authorList>
    </citation>
    <scope>NUCLEOTIDE SEQUENCE [LARGE SCALE GENOMIC DNA]</scope>
    <source>
        <strain evidence="9 10">TM6SC1</strain>
    </source>
</reference>
<dbReference type="GO" id="GO:0003735">
    <property type="term" value="F:structural constituent of ribosome"/>
    <property type="evidence" value="ECO:0007669"/>
    <property type="project" value="InterPro"/>
</dbReference>
<gene>
    <name evidence="6" type="primary">rplP</name>
    <name evidence="9" type="ORF">J120_03230</name>
</gene>
<dbReference type="Gene3D" id="3.90.1170.10">
    <property type="entry name" value="Ribosomal protein L10e/L16"/>
    <property type="match status" value="1"/>
</dbReference>
<protein>
    <recommendedName>
        <fullName evidence="5 6">Large ribosomal subunit protein uL16</fullName>
    </recommendedName>
</protein>
<dbReference type="EMBL" id="ARQD01000002">
    <property type="protein sequence ID" value="KIX85292.1"/>
    <property type="molecule type" value="Genomic_DNA"/>
</dbReference>
<sequence length="150" mass="16990">MLMPKKTKYRKVQKGRKFGRSKGARTVFFGEYGLQAVEPVWLTAQQIEAVRVTVSRKLKKVGKLFLRVFPDKPVTKKPAETRMGKGKGNPELWVAVVKRDRVIFEISGMPEVEARQILRAAAYKLPMKTRFVSKAQEESASVQTPSPQAE</sequence>
<dbReference type="GO" id="GO:0000049">
    <property type="term" value="F:tRNA binding"/>
    <property type="evidence" value="ECO:0007669"/>
    <property type="project" value="UniProtKB-KW"/>
</dbReference>
<dbReference type="Pfam" id="PF00252">
    <property type="entry name" value="Ribosomal_L16"/>
    <property type="match status" value="1"/>
</dbReference>
<keyword evidence="10" id="KW-1185">Reference proteome</keyword>
<evidence type="ECO:0000256" key="7">
    <source>
        <dbReference type="RuleBase" id="RU004413"/>
    </source>
</evidence>
<evidence type="ECO:0000256" key="1">
    <source>
        <dbReference type="ARBA" id="ARBA00008931"/>
    </source>
</evidence>
<comment type="subunit">
    <text evidence="6 8">Part of the 50S ribosomal subunit.</text>
</comment>